<sequence>MMPLSGGGTVGMETTMQTGSMQLRVLAPTNIVVDEPVTKVIAEAENGSFCLEPRHVDFVAALVPGLFEFASATGEIRFMAIDEGILVKSGQEVSVSVRHAVIGPDLGDLEQTVHEEFETLDDRERVARSAIARLEADFVRRFLQLGESHRV</sequence>
<dbReference type="EMBL" id="CP036275">
    <property type="protein sequence ID" value="QDU39033.1"/>
    <property type="molecule type" value="Genomic_DNA"/>
</dbReference>
<comment type="function">
    <text evidence="1 8">Produces ATP from ADP in the presence of a proton gradient across the membrane.</text>
</comment>
<dbReference type="InterPro" id="IPR020546">
    <property type="entry name" value="ATP_synth_F1_dsu/esu_N"/>
</dbReference>
<dbReference type="AlphaFoldDB" id="A0A517Z993"/>
<evidence type="ECO:0000256" key="6">
    <source>
        <dbReference type="ARBA" id="ARBA00023136"/>
    </source>
</evidence>
<dbReference type="GO" id="GO:0045259">
    <property type="term" value="C:proton-transporting ATP synthase complex"/>
    <property type="evidence" value="ECO:0007669"/>
    <property type="project" value="UniProtKB-KW"/>
</dbReference>
<dbReference type="Gene3D" id="2.60.15.10">
    <property type="entry name" value="F0F1 ATP synthase delta/epsilon subunit, N-terminal"/>
    <property type="match status" value="1"/>
</dbReference>
<evidence type="ECO:0000259" key="9">
    <source>
        <dbReference type="Pfam" id="PF02823"/>
    </source>
</evidence>
<evidence type="ECO:0000256" key="4">
    <source>
        <dbReference type="ARBA" id="ARBA00022448"/>
    </source>
</evidence>
<organism evidence="10 11">
    <name type="scientific">Maioricimonas rarisocia</name>
    <dbReference type="NCBI Taxonomy" id="2528026"/>
    <lineage>
        <taxon>Bacteria</taxon>
        <taxon>Pseudomonadati</taxon>
        <taxon>Planctomycetota</taxon>
        <taxon>Planctomycetia</taxon>
        <taxon>Planctomycetales</taxon>
        <taxon>Planctomycetaceae</taxon>
        <taxon>Maioricimonas</taxon>
    </lineage>
</organism>
<protein>
    <recommendedName>
        <fullName evidence="8">ATP synthase epsilon chain</fullName>
    </recommendedName>
    <alternativeName>
        <fullName evidence="8">ATP synthase F1 sector epsilon subunit</fullName>
    </alternativeName>
    <alternativeName>
        <fullName evidence="8">F-ATPase epsilon subunit</fullName>
    </alternativeName>
</protein>
<dbReference type="CDD" id="cd12152">
    <property type="entry name" value="F1-ATPase_delta"/>
    <property type="match status" value="1"/>
</dbReference>
<reference evidence="10 11" key="1">
    <citation type="submission" date="2019-02" db="EMBL/GenBank/DDBJ databases">
        <title>Deep-cultivation of Planctomycetes and their phenomic and genomic characterization uncovers novel biology.</title>
        <authorList>
            <person name="Wiegand S."/>
            <person name="Jogler M."/>
            <person name="Boedeker C."/>
            <person name="Pinto D."/>
            <person name="Vollmers J."/>
            <person name="Rivas-Marin E."/>
            <person name="Kohn T."/>
            <person name="Peeters S.H."/>
            <person name="Heuer A."/>
            <person name="Rast P."/>
            <person name="Oberbeckmann S."/>
            <person name="Bunk B."/>
            <person name="Jeske O."/>
            <person name="Meyerdierks A."/>
            <person name="Storesund J.E."/>
            <person name="Kallscheuer N."/>
            <person name="Luecker S."/>
            <person name="Lage O.M."/>
            <person name="Pohl T."/>
            <person name="Merkel B.J."/>
            <person name="Hornburger P."/>
            <person name="Mueller R.-W."/>
            <person name="Bruemmer F."/>
            <person name="Labrenz M."/>
            <person name="Spormann A.M."/>
            <person name="Op den Camp H."/>
            <person name="Overmann J."/>
            <person name="Amann R."/>
            <person name="Jetten M.S.M."/>
            <person name="Mascher T."/>
            <person name="Medema M.H."/>
            <person name="Devos D.P."/>
            <person name="Kaster A.-K."/>
            <person name="Ovreas L."/>
            <person name="Rohde M."/>
            <person name="Galperin M.Y."/>
            <person name="Jogler C."/>
        </authorList>
    </citation>
    <scope>NUCLEOTIDE SEQUENCE [LARGE SCALE GENOMIC DNA]</scope>
    <source>
        <strain evidence="10 11">Mal4</strain>
    </source>
</reference>
<feature type="domain" description="ATP synthase F1 complex delta/epsilon subunit N-terminal" evidence="9">
    <location>
        <begin position="21"/>
        <end position="100"/>
    </location>
</feature>
<keyword evidence="5 8" id="KW-0406">Ion transport</keyword>
<keyword evidence="11" id="KW-1185">Reference proteome</keyword>
<keyword evidence="4 8" id="KW-0813">Transport</keyword>
<dbReference type="InterPro" id="IPR036771">
    <property type="entry name" value="ATPsynth_dsu/esu_N"/>
</dbReference>
<comment type="subcellular location">
    <subcellularLocation>
        <location evidence="8">Cell membrane</location>
        <topology evidence="8">Peripheral membrane protein</topology>
    </subcellularLocation>
    <subcellularLocation>
        <location evidence="2">Endomembrane system</location>
        <topology evidence="2">Peripheral membrane protein</topology>
    </subcellularLocation>
</comment>
<dbReference type="Proteomes" id="UP000320496">
    <property type="component" value="Chromosome"/>
</dbReference>
<evidence type="ECO:0000313" key="11">
    <source>
        <dbReference type="Proteomes" id="UP000320496"/>
    </source>
</evidence>
<evidence type="ECO:0000256" key="8">
    <source>
        <dbReference type="HAMAP-Rule" id="MF_00530"/>
    </source>
</evidence>
<dbReference type="HAMAP" id="MF_00530">
    <property type="entry name" value="ATP_synth_epsil_bac"/>
    <property type="match status" value="1"/>
</dbReference>
<keyword evidence="6 8" id="KW-0472">Membrane</keyword>
<evidence type="ECO:0000256" key="5">
    <source>
        <dbReference type="ARBA" id="ARBA00023065"/>
    </source>
</evidence>
<evidence type="ECO:0000256" key="7">
    <source>
        <dbReference type="ARBA" id="ARBA00023196"/>
    </source>
</evidence>
<dbReference type="KEGG" id="mri:Mal4_33660"/>
<dbReference type="NCBIfam" id="TIGR03166">
    <property type="entry name" value="alt_F1F0_F1_eps"/>
    <property type="match status" value="1"/>
</dbReference>
<dbReference type="NCBIfam" id="NF004871">
    <property type="entry name" value="PRK06228.1"/>
    <property type="match status" value="1"/>
</dbReference>
<dbReference type="InterPro" id="IPR001469">
    <property type="entry name" value="ATP_synth_F1_dsu/esu"/>
</dbReference>
<evidence type="ECO:0000256" key="1">
    <source>
        <dbReference type="ARBA" id="ARBA00003543"/>
    </source>
</evidence>
<dbReference type="GO" id="GO:0005524">
    <property type="term" value="F:ATP binding"/>
    <property type="evidence" value="ECO:0007669"/>
    <property type="project" value="UniProtKB-UniRule"/>
</dbReference>
<dbReference type="SUPFAM" id="SSF51344">
    <property type="entry name" value="Epsilon subunit of F1F0-ATP synthase N-terminal domain"/>
    <property type="match status" value="1"/>
</dbReference>
<accession>A0A517Z993</accession>
<keyword evidence="8" id="KW-0375">Hydrogen ion transport</keyword>
<comment type="similarity">
    <text evidence="3 8">Belongs to the ATPase epsilon chain family.</text>
</comment>
<dbReference type="Pfam" id="PF02823">
    <property type="entry name" value="ATP-synt_DE_N"/>
    <property type="match status" value="1"/>
</dbReference>
<proteinExistence type="inferred from homology"/>
<keyword evidence="8" id="KW-1003">Cell membrane</keyword>
<dbReference type="GO" id="GO:0005886">
    <property type="term" value="C:plasma membrane"/>
    <property type="evidence" value="ECO:0007669"/>
    <property type="project" value="UniProtKB-SubCell"/>
</dbReference>
<comment type="subunit">
    <text evidence="8">F-type ATPases have 2 components, CF(1) - the catalytic core - and CF(0) - the membrane proton channel. CF(1) has five subunits: alpha(3), beta(3), gamma(1), delta(1), epsilon(1). CF(0) has three main subunits: a, b and c.</text>
</comment>
<keyword evidence="8" id="KW-0066">ATP synthesis</keyword>
<dbReference type="GO" id="GO:0046933">
    <property type="term" value="F:proton-transporting ATP synthase activity, rotational mechanism"/>
    <property type="evidence" value="ECO:0007669"/>
    <property type="project" value="UniProtKB-UniRule"/>
</dbReference>
<evidence type="ECO:0000256" key="2">
    <source>
        <dbReference type="ARBA" id="ARBA00004184"/>
    </source>
</evidence>
<dbReference type="GO" id="GO:0012505">
    <property type="term" value="C:endomembrane system"/>
    <property type="evidence" value="ECO:0007669"/>
    <property type="project" value="UniProtKB-SubCell"/>
</dbReference>
<name>A0A517Z993_9PLAN</name>
<gene>
    <name evidence="8" type="primary">atpC</name>
    <name evidence="10" type="ORF">Mal4_33660</name>
</gene>
<evidence type="ECO:0000256" key="3">
    <source>
        <dbReference type="ARBA" id="ARBA00005712"/>
    </source>
</evidence>
<dbReference type="InterPro" id="IPR024037">
    <property type="entry name" value="Alt_ATP_synth_F1_esu"/>
</dbReference>
<evidence type="ECO:0000313" key="10">
    <source>
        <dbReference type="EMBL" id="QDU39033.1"/>
    </source>
</evidence>
<keyword evidence="7 8" id="KW-0139">CF(1)</keyword>